<name>A0AAC9HG66_NEOTH</name>
<dbReference type="RefSeq" id="WP_069588522.1">
    <property type="nucleotide sequence ID" value="NZ_CP017019.1"/>
</dbReference>
<dbReference type="Proteomes" id="UP000094598">
    <property type="component" value="Chromosome"/>
</dbReference>
<accession>A0AAC9HG66</accession>
<organism evidence="1 3">
    <name type="scientific">Neomoorella thermoacetica</name>
    <name type="common">Clostridium thermoaceticum</name>
    <dbReference type="NCBI Taxonomy" id="1525"/>
    <lineage>
        <taxon>Bacteria</taxon>
        <taxon>Bacillati</taxon>
        <taxon>Bacillota</taxon>
        <taxon>Clostridia</taxon>
        <taxon>Neomoorellales</taxon>
        <taxon>Neomoorellaceae</taxon>
        <taxon>Neomoorella</taxon>
    </lineage>
</organism>
<proteinExistence type="predicted"/>
<dbReference type="Proteomes" id="UP000322283">
    <property type="component" value="Unassembled WGS sequence"/>
</dbReference>
<evidence type="ECO:0000313" key="2">
    <source>
        <dbReference type="EMBL" id="TYL12921.1"/>
    </source>
</evidence>
<evidence type="ECO:0000313" key="4">
    <source>
        <dbReference type="Proteomes" id="UP000322283"/>
    </source>
</evidence>
<keyword evidence="4" id="KW-1185">Reference proteome</keyword>
<gene>
    <name evidence="1" type="ORF">Maut_00753</name>
    <name evidence="2" type="ORF">MTAT_17450</name>
</gene>
<protein>
    <submittedName>
        <fullName evidence="1">Uncharacterized protein</fullName>
    </submittedName>
</protein>
<reference evidence="2 4" key="2">
    <citation type="submission" date="2019-05" db="EMBL/GenBank/DDBJ databases">
        <title>Genome sequence of Moorella thermoacetica ATCC 33924.</title>
        <authorList>
            <person name="Poehlein A."/>
            <person name="Bengelsdorf F.R."/>
            <person name="Duerre P."/>
            <person name="Daniel R."/>
        </authorList>
    </citation>
    <scope>NUCLEOTIDE SEQUENCE [LARGE SCALE GENOMIC DNA]</scope>
    <source>
        <strain evidence="2 4">ATCC 33924</strain>
    </source>
</reference>
<evidence type="ECO:0000313" key="1">
    <source>
        <dbReference type="EMBL" id="AOQ23215.1"/>
    </source>
</evidence>
<dbReference type="AlphaFoldDB" id="A0AAC9HG66"/>
<reference evidence="1 3" key="1">
    <citation type="submission" date="2016-08" db="EMBL/GenBank/DDBJ databases">
        <title>Moorella thermoacetica DSM 103132.</title>
        <authorList>
            <person name="Jendresen C.B."/>
            <person name="Redl S.M."/>
            <person name="Jensen T.O."/>
            <person name="Nielsen A.T."/>
        </authorList>
    </citation>
    <scope>NUCLEOTIDE SEQUENCE [LARGE SCALE GENOMIC DNA]</scope>
    <source>
        <strain evidence="1 3">DSM 103132</strain>
    </source>
</reference>
<dbReference type="EMBL" id="VCDX01000005">
    <property type="protein sequence ID" value="TYL12921.1"/>
    <property type="molecule type" value="Genomic_DNA"/>
</dbReference>
<sequence>MQLKEIPITGIPYDQLYIEKIPATPEYCRRPAELLPAGNRSVVVNPNRTCMPLGAMWGAHLSRLKEKVDLELEFHGHNDFGLARPTPWRPSGPAFAGLTPPSAAWVKGPVIPPWRNSTGS</sequence>
<dbReference type="EMBL" id="CP017019">
    <property type="protein sequence ID" value="AOQ23215.1"/>
    <property type="molecule type" value="Genomic_DNA"/>
</dbReference>
<evidence type="ECO:0000313" key="3">
    <source>
        <dbReference type="Proteomes" id="UP000094598"/>
    </source>
</evidence>